<protein>
    <submittedName>
        <fullName evidence="2">Uncharacterized protein</fullName>
    </submittedName>
</protein>
<evidence type="ECO:0000256" key="1">
    <source>
        <dbReference type="SAM" id="MobiDB-lite"/>
    </source>
</evidence>
<sequence>MHKAGQQRPRLLAEISQTALAADPVMLYSSLHVLDAMRRSHLAGSVMFGSDAMVEFYGGLVTAMTAEQVLQRLGAVFHPQALFDLDRLLREYARSENLVHQARVLREGAADRQASVLHMLQMEQRFDRMQGYPAQLRPIFEEIVVPLADQARAGLGFALHQALEAADAYHARRTAQLDEAMDAFEHASADLRPSPTRTSMCRWRPRSRQE</sequence>
<dbReference type="RefSeq" id="WP_153524635.1">
    <property type="nucleotide sequence ID" value="NZ_JBEPDZ010000072.1"/>
</dbReference>
<organism evidence="2 3">
    <name type="scientific">Streptomyces jumonjinensis</name>
    <dbReference type="NCBI Taxonomy" id="1945"/>
    <lineage>
        <taxon>Bacteria</taxon>
        <taxon>Bacillati</taxon>
        <taxon>Actinomycetota</taxon>
        <taxon>Actinomycetes</taxon>
        <taxon>Kitasatosporales</taxon>
        <taxon>Streptomycetaceae</taxon>
        <taxon>Streptomyces</taxon>
    </lineage>
</organism>
<reference evidence="2 3" key="1">
    <citation type="submission" date="2019-05" db="EMBL/GenBank/DDBJ databases">
        <title>Comparative genomics and metabolomics analyses of clavulanic acid producing Streptomyces species provides insight into specialized metabolism and evolution of beta-lactam biosynthetic gene clusters.</title>
        <authorList>
            <person name="Moore M.A."/>
            <person name="Cruz-Morales P."/>
            <person name="Barona Gomez F."/>
            <person name="Kapil T."/>
        </authorList>
    </citation>
    <scope>NUCLEOTIDE SEQUENCE [LARGE SCALE GENOMIC DNA]</scope>
    <source>
        <strain evidence="2 3">NRRL 5741</strain>
    </source>
</reference>
<accession>A0A646KM88</accession>
<keyword evidence="3" id="KW-1185">Reference proteome</keyword>
<dbReference type="Proteomes" id="UP000419138">
    <property type="component" value="Unassembled WGS sequence"/>
</dbReference>
<dbReference type="OrthoDB" id="4638306at2"/>
<comment type="caution">
    <text evidence="2">The sequence shown here is derived from an EMBL/GenBank/DDBJ whole genome shotgun (WGS) entry which is preliminary data.</text>
</comment>
<proteinExistence type="predicted"/>
<dbReference type="AlphaFoldDB" id="A0A646KM88"/>
<name>A0A646KM88_STRJU</name>
<gene>
    <name evidence="2" type="ORF">FF041_23605</name>
</gene>
<dbReference type="EMBL" id="VCLA01000162">
    <property type="protein sequence ID" value="MQT03061.1"/>
    <property type="molecule type" value="Genomic_DNA"/>
</dbReference>
<evidence type="ECO:0000313" key="2">
    <source>
        <dbReference type="EMBL" id="MQT03061.1"/>
    </source>
</evidence>
<feature type="region of interest" description="Disordered" evidence="1">
    <location>
        <begin position="186"/>
        <end position="210"/>
    </location>
</feature>
<evidence type="ECO:0000313" key="3">
    <source>
        <dbReference type="Proteomes" id="UP000419138"/>
    </source>
</evidence>